<evidence type="ECO:0000256" key="1">
    <source>
        <dbReference type="ARBA" id="ARBA00022679"/>
    </source>
</evidence>
<accession>A0AAF0ZPM8</accession>
<dbReference type="EMBL" id="CP133620">
    <property type="protein sequence ID" value="WMV45228.1"/>
    <property type="molecule type" value="Genomic_DNA"/>
</dbReference>
<dbReference type="GO" id="GO:0003964">
    <property type="term" value="F:RNA-directed DNA polymerase activity"/>
    <property type="evidence" value="ECO:0007669"/>
    <property type="project" value="UniProtKB-KW"/>
</dbReference>
<dbReference type="Pfam" id="PF17917">
    <property type="entry name" value="RT_RNaseH"/>
    <property type="match status" value="1"/>
</dbReference>
<dbReference type="PANTHER" id="PTHR37984">
    <property type="entry name" value="PROTEIN CBG26694"/>
    <property type="match status" value="1"/>
</dbReference>
<dbReference type="AlphaFoldDB" id="A0AAF0ZPM8"/>
<evidence type="ECO:0000256" key="2">
    <source>
        <dbReference type="ARBA" id="ARBA00022695"/>
    </source>
</evidence>
<keyword evidence="2" id="KW-0548">Nucleotidyltransferase</keyword>
<evidence type="ECO:0000313" key="9">
    <source>
        <dbReference type="Proteomes" id="UP001234989"/>
    </source>
</evidence>
<keyword evidence="4" id="KW-0255">Endonuclease</keyword>
<feature type="domain" description="Reverse transcriptase RNase H-like" evidence="7">
    <location>
        <begin position="176"/>
        <end position="239"/>
    </location>
</feature>
<keyword evidence="5" id="KW-0378">Hydrolase</keyword>
<evidence type="ECO:0000259" key="7">
    <source>
        <dbReference type="Pfam" id="PF17917"/>
    </source>
</evidence>
<dbReference type="InterPro" id="IPR041373">
    <property type="entry name" value="RT_RNaseH"/>
</dbReference>
<proteinExistence type="predicted"/>
<evidence type="ECO:0000256" key="4">
    <source>
        <dbReference type="ARBA" id="ARBA00022759"/>
    </source>
</evidence>
<dbReference type="Pfam" id="PF08284">
    <property type="entry name" value="RVP_2"/>
    <property type="match status" value="1"/>
</dbReference>
<dbReference type="InterPro" id="IPR050951">
    <property type="entry name" value="Retrovirus_Pol_polyprotein"/>
</dbReference>
<dbReference type="InterPro" id="IPR043128">
    <property type="entry name" value="Rev_trsase/Diguanyl_cyclase"/>
</dbReference>
<evidence type="ECO:0000256" key="6">
    <source>
        <dbReference type="ARBA" id="ARBA00022918"/>
    </source>
</evidence>
<dbReference type="GO" id="GO:0004519">
    <property type="term" value="F:endonuclease activity"/>
    <property type="evidence" value="ECO:0007669"/>
    <property type="project" value="UniProtKB-KW"/>
</dbReference>
<evidence type="ECO:0000256" key="3">
    <source>
        <dbReference type="ARBA" id="ARBA00022722"/>
    </source>
</evidence>
<reference evidence="8" key="1">
    <citation type="submission" date="2023-08" db="EMBL/GenBank/DDBJ databases">
        <title>A de novo genome assembly of Solanum verrucosum Schlechtendal, a Mexican diploid species geographically isolated from the other diploid A-genome species in potato relatives.</title>
        <authorList>
            <person name="Hosaka K."/>
        </authorList>
    </citation>
    <scope>NUCLEOTIDE SEQUENCE</scope>
    <source>
        <tissue evidence="8">Young leaves</tissue>
    </source>
</reference>
<keyword evidence="6" id="KW-0695">RNA-directed DNA polymerase</keyword>
<dbReference type="Proteomes" id="UP001234989">
    <property type="component" value="Chromosome 9"/>
</dbReference>
<keyword evidence="3" id="KW-0540">Nuclease</keyword>
<keyword evidence="1" id="KW-0808">Transferase</keyword>
<evidence type="ECO:0000256" key="5">
    <source>
        <dbReference type="ARBA" id="ARBA00022801"/>
    </source>
</evidence>
<dbReference type="InterPro" id="IPR043502">
    <property type="entry name" value="DNA/RNA_pol_sf"/>
</dbReference>
<dbReference type="Gene3D" id="3.30.70.270">
    <property type="match status" value="2"/>
</dbReference>
<keyword evidence="9" id="KW-1185">Reference proteome</keyword>
<dbReference type="GO" id="GO:0016787">
    <property type="term" value="F:hydrolase activity"/>
    <property type="evidence" value="ECO:0007669"/>
    <property type="project" value="UniProtKB-KW"/>
</dbReference>
<gene>
    <name evidence="8" type="ORF">MTR67_038613</name>
</gene>
<dbReference type="PANTHER" id="PTHR37984:SF5">
    <property type="entry name" value="PROTEIN NYNRIN-LIKE"/>
    <property type="match status" value="1"/>
</dbReference>
<evidence type="ECO:0000313" key="8">
    <source>
        <dbReference type="EMBL" id="WMV45228.1"/>
    </source>
</evidence>
<protein>
    <recommendedName>
        <fullName evidence="7">Reverse transcriptase RNase H-like domain-containing protein</fullName>
    </recommendedName>
</protein>
<organism evidence="8 9">
    <name type="scientific">Solanum verrucosum</name>
    <dbReference type="NCBI Taxonomy" id="315347"/>
    <lineage>
        <taxon>Eukaryota</taxon>
        <taxon>Viridiplantae</taxon>
        <taxon>Streptophyta</taxon>
        <taxon>Embryophyta</taxon>
        <taxon>Tracheophyta</taxon>
        <taxon>Spermatophyta</taxon>
        <taxon>Magnoliopsida</taxon>
        <taxon>eudicotyledons</taxon>
        <taxon>Gunneridae</taxon>
        <taxon>Pentapetalae</taxon>
        <taxon>asterids</taxon>
        <taxon>lamiids</taxon>
        <taxon>Solanales</taxon>
        <taxon>Solanaceae</taxon>
        <taxon>Solanoideae</taxon>
        <taxon>Solaneae</taxon>
        <taxon>Solanum</taxon>
    </lineage>
</organism>
<dbReference type="SUPFAM" id="SSF56672">
    <property type="entry name" value="DNA/RNA polymerases"/>
    <property type="match status" value="1"/>
</dbReference>
<name>A0AAF0ZPM8_SOLVR</name>
<sequence length="345" mass="39465">MWMKYFLLLATKGRDGRQVQPSGFDSGATLSFVTPYVTMRVAHIDLVELDMSDFDIICGMDWLHACYVSIDYRTRLSTFKSEDQHLRIMLQILKDHELYVKFRKCEFLLRFVDFLVHINVSDEGIQVDLKKTKAVKNRSRPLSASDIWSFLGLDGYYRSLVEEFSSIASPLMTLTQTKVIAYGTKKLKVYERNYPTHDLELVAVVFALKTWRHYLYGVHVDAFTNHKSLKYVFTQKDLNLLQSVVVHNGSESSFVSNVTAKQDLDLVLVKLKKSVSKNTIESVFRGIGMTLFEAFYGRRCMPPIASAHQVFHVSLLKKCVGHPTSIIPLEGVGVKENLSYEKVPI</sequence>